<keyword evidence="3" id="KW-1185">Reference proteome</keyword>
<comment type="caution">
    <text evidence="2">The sequence shown here is derived from an EMBL/GenBank/DDBJ whole genome shotgun (WGS) entry which is preliminary data.</text>
</comment>
<organism evidence="2 3">
    <name type="scientific">Microbacterium bandirmense</name>
    <dbReference type="NCBI Taxonomy" id="3122050"/>
    <lineage>
        <taxon>Bacteria</taxon>
        <taxon>Bacillati</taxon>
        <taxon>Actinomycetota</taxon>
        <taxon>Actinomycetes</taxon>
        <taxon>Micrococcales</taxon>
        <taxon>Microbacteriaceae</taxon>
        <taxon>Microbacterium</taxon>
    </lineage>
</organism>
<dbReference type="EMBL" id="JBBDGM010000018">
    <property type="protein sequence ID" value="MEJ1089812.1"/>
    <property type="molecule type" value="Genomic_DNA"/>
</dbReference>
<feature type="region of interest" description="Disordered" evidence="1">
    <location>
        <begin position="1"/>
        <end position="30"/>
    </location>
</feature>
<evidence type="ECO:0000313" key="2">
    <source>
        <dbReference type="EMBL" id="MEJ1089812.1"/>
    </source>
</evidence>
<gene>
    <name evidence="2" type="ORF">WDU99_15965</name>
</gene>
<reference evidence="2 3" key="1">
    <citation type="submission" date="2024-02" db="EMBL/GenBank/DDBJ databases">
        <authorList>
            <person name="Saticioglu I.B."/>
        </authorList>
    </citation>
    <scope>NUCLEOTIDE SEQUENCE [LARGE SCALE GENOMIC DNA]</scope>
    <source>
        <strain evidence="2 3">Mu-80</strain>
    </source>
</reference>
<evidence type="ECO:0000256" key="1">
    <source>
        <dbReference type="SAM" id="MobiDB-lite"/>
    </source>
</evidence>
<accession>A0ABU8LEP7</accession>
<dbReference type="RefSeq" id="WP_337333457.1">
    <property type="nucleotide sequence ID" value="NZ_JBBDGM010000018.1"/>
</dbReference>
<evidence type="ECO:0000313" key="3">
    <source>
        <dbReference type="Proteomes" id="UP001371224"/>
    </source>
</evidence>
<protein>
    <submittedName>
        <fullName evidence="2">Uncharacterized protein</fullName>
    </submittedName>
</protein>
<sequence>MHATVTETESDEQIDTTVDLSELPSLDNGDKPRCECDHGTETEYIACGRRARWRVSIDCQCGEQHPRVVEILCSRCLRTLRRNNDREAITARPL</sequence>
<proteinExistence type="predicted"/>
<name>A0ABU8LEP7_9MICO</name>
<dbReference type="Proteomes" id="UP001371224">
    <property type="component" value="Unassembled WGS sequence"/>
</dbReference>